<gene>
    <name evidence="3" type="ORF">EGM181_11365</name>
    <name evidence="2" type="ORF">GTI89_08595</name>
</gene>
<reference evidence="3 5" key="2">
    <citation type="submission" date="2020-03" db="EMBL/GenBank/DDBJ databases">
        <title>Characterization of ganglioside-mimicking enterococci.</title>
        <authorList>
            <person name="Patry R.T."/>
            <person name="Nothaft H."/>
            <person name="Bridger R."/>
            <person name="Shajahan A."/>
            <person name="Huynh S."/>
            <person name="Sanchez S."/>
            <person name="Azadi P."/>
            <person name="Cooper K."/>
            <person name="Miller W.G."/>
            <person name="Parker C.T."/>
            <person name="Wells L."/>
            <person name="Szymanski C.M."/>
        </authorList>
    </citation>
    <scope>NUCLEOTIDE SEQUENCE [LARGE SCALE GENOMIC DNA]</scope>
    <source>
        <strain evidence="3 5">EGM181</strain>
    </source>
</reference>
<dbReference type="EMBL" id="CP050485">
    <property type="protein sequence ID" value="QOG27814.1"/>
    <property type="molecule type" value="Genomic_DNA"/>
</dbReference>
<proteinExistence type="predicted"/>
<dbReference type="Proteomes" id="UP000439965">
    <property type="component" value="Unassembled WGS sequence"/>
</dbReference>
<evidence type="ECO:0000313" key="4">
    <source>
        <dbReference type="Proteomes" id="UP000439965"/>
    </source>
</evidence>
<accession>A0A366U9S9</accession>
<dbReference type="GO" id="GO:0003677">
    <property type="term" value="F:DNA binding"/>
    <property type="evidence" value="ECO:0007669"/>
    <property type="project" value="InterPro"/>
</dbReference>
<evidence type="ECO:0000313" key="3">
    <source>
        <dbReference type="EMBL" id="QOG27814.1"/>
    </source>
</evidence>
<dbReference type="AlphaFoldDB" id="A0A366U9S9"/>
<organism evidence="2 4">
    <name type="scientific">Enterococcus gallinarum</name>
    <dbReference type="NCBI Taxonomy" id="1353"/>
    <lineage>
        <taxon>Bacteria</taxon>
        <taxon>Bacillati</taxon>
        <taxon>Bacillota</taxon>
        <taxon>Bacilli</taxon>
        <taxon>Lactobacillales</taxon>
        <taxon>Enterococcaceae</taxon>
        <taxon>Enterococcus</taxon>
    </lineage>
</organism>
<dbReference type="Pfam" id="PF04397">
    <property type="entry name" value="LytTR"/>
    <property type="match status" value="1"/>
</dbReference>
<feature type="domain" description="HTH LytTR-type" evidence="1">
    <location>
        <begin position="149"/>
        <end position="241"/>
    </location>
</feature>
<dbReference type="EMBL" id="WVTI01000006">
    <property type="protein sequence ID" value="MXS26115.1"/>
    <property type="molecule type" value="Genomic_DNA"/>
</dbReference>
<dbReference type="Gene3D" id="2.40.50.1020">
    <property type="entry name" value="LytTr DNA-binding domain"/>
    <property type="match status" value="1"/>
</dbReference>
<name>A0A366U9S9_ENTGA</name>
<sequence>MSANLSNFAVYVVDDNFFNGEWLKKAIQECQLPCASVEIFLPDQFERFINEHLTDINDLFLFSTDMKGYDRGFQLAGRLRSQCKKCQIAFYGIDASKIQMKKMNLLCPLGIIDTKEAFKHQLRNLLIEAIEIKQSLLGKKHLLKLENKRELIVMDAESINYITTVKEERNQIVLHQKKSIEYIEMSLKVIKQLDLPAYYKVFKSYIINTGQIRKIDRTNNILSFFSGEELEVGKKIRKAID</sequence>
<dbReference type="RefSeq" id="WP_003126227.1">
    <property type="nucleotide sequence ID" value="NZ_BTSN01000001.1"/>
</dbReference>
<protein>
    <submittedName>
        <fullName evidence="2">LytTR family transcriptional regulator</fullName>
    </submittedName>
</protein>
<evidence type="ECO:0000259" key="1">
    <source>
        <dbReference type="SMART" id="SM00850"/>
    </source>
</evidence>
<dbReference type="SMART" id="SM00850">
    <property type="entry name" value="LytTR"/>
    <property type="match status" value="1"/>
</dbReference>
<reference evidence="2 4" key="1">
    <citation type="submission" date="2019-04" db="EMBL/GenBank/DDBJ databases">
        <title>Step-wise assembly of the neonatal virome modulated by breast feeding.</title>
        <authorList>
            <person name="Liang G."/>
            <person name="Bushman F."/>
        </authorList>
    </citation>
    <scope>NUCLEOTIDE SEQUENCE [LARGE SCALE GENOMIC DNA]</scope>
    <source>
        <strain evidence="2 4">E3404</strain>
    </source>
</reference>
<evidence type="ECO:0000313" key="2">
    <source>
        <dbReference type="EMBL" id="MXS26115.1"/>
    </source>
</evidence>
<evidence type="ECO:0000313" key="5">
    <source>
        <dbReference type="Proteomes" id="UP000516696"/>
    </source>
</evidence>
<dbReference type="InterPro" id="IPR007492">
    <property type="entry name" value="LytTR_DNA-bd_dom"/>
</dbReference>
<dbReference type="Proteomes" id="UP000516696">
    <property type="component" value="Chromosome"/>
</dbReference>